<reference evidence="5" key="1">
    <citation type="submission" date="2022-03" db="EMBL/GenBank/DDBJ databases">
        <authorList>
            <person name="Martin H S."/>
        </authorList>
    </citation>
    <scope>NUCLEOTIDE SEQUENCE</scope>
</reference>
<keyword evidence="2" id="KW-0863">Zinc-finger</keyword>
<dbReference type="Pfam" id="PF04500">
    <property type="entry name" value="FLYWCH"/>
    <property type="match status" value="1"/>
</dbReference>
<keyword evidence="3" id="KW-0862">Zinc</keyword>
<evidence type="ECO:0000313" key="5">
    <source>
        <dbReference type="EMBL" id="CAH2040234.1"/>
    </source>
</evidence>
<evidence type="ECO:0000313" key="6">
    <source>
        <dbReference type="Proteomes" id="UP000837857"/>
    </source>
</evidence>
<dbReference type="Gene3D" id="2.20.25.240">
    <property type="match status" value="1"/>
</dbReference>
<evidence type="ECO:0000256" key="3">
    <source>
        <dbReference type="ARBA" id="ARBA00022833"/>
    </source>
</evidence>
<dbReference type="InterPro" id="IPR007588">
    <property type="entry name" value="Znf_FLYWCH"/>
</dbReference>
<feature type="non-terminal residue" evidence="5">
    <location>
        <position position="238"/>
    </location>
</feature>
<dbReference type="EMBL" id="OW152824">
    <property type="protein sequence ID" value="CAH2040234.1"/>
    <property type="molecule type" value="Genomic_DNA"/>
</dbReference>
<evidence type="ECO:0000256" key="1">
    <source>
        <dbReference type="ARBA" id="ARBA00022723"/>
    </source>
</evidence>
<feature type="domain" description="FLYWCH-type" evidence="4">
    <location>
        <begin position="159"/>
        <end position="222"/>
    </location>
</feature>
<name>A0ABN8HRR1_9NEOP</name>
<dbReference type="Proteomes" id="UP000837857">
    <property type="component" value="Chromosome 12"/>
</dbReference>
<evidence type="ECO:0000259" key="4">
    <source>
        <dbReference type="Pfam" id="PF04500"/>
    </source>
</evidence>
<accession>A0ABN8HRR1</accession>
<sequence>MFPQSYSNLIYPSAGANNKQSELKINDTNGLQTNGDEDDYLDIYLSDDTIPTNLVRDASAEPACPADLTLLQAEVLQAEDDDSDRALRDIMAADSGCYNFEWSKDRHIVVQDITLTNGKVYKMMDGYTYGAPRKLRSAVRYRCTQGCKCHLLLTPEVTFAQSQRGGRLLVYNGYSYSLQKVKERVAQWRCTMVQPGTAKRCTAKVFTSVTYEIMDGCGRHCHPKPRFVKRNGILVRDY</sequence>
<keyword evidence="1" id="KW-0479">Metal-binding</keyword>
<evidence type="ECO:0000256" key="2">
    <source>
        <dbReference type="ARBA" id="ARBA00022771"/>
    </source>
</evidence>
<proteinExistence type="predicted"/>
<organism evidence="5 6">
    <name type="scientific">Iphiclides podalirius</name>
    <name type="common">scarce swallowtail</name>
    <dbReference type="NCBI Taxonomy" id="110791"/>
    <lineage>
        <taxon>Eukaryota</taxon>
        <taxon>Metazoa</taxon>
        <taxon>Ecdysozoa</taxon>
        <taxon>Arthropoda</taxon>
        <taxon>Hexapoda</taxon>
        <taxon>Insecta</taxon>
        <taxon>Pterygota</taxon>
        <taxon>Neoptera</taxon>
        <taxon>Endopterygota</taxon>
        <taxon>Lepidoptera</taxon>
        <taxon>Glossata</taxon>
        <taxon>Ditrysia</taxon>
        <taxon>Papilionoidea</taxon>
        <taxon>Papilionidae</taxon>
        <taxon>Papilioninae</taxon>
        <taxon>Iphiclides</taxon>
    </lineage>
</organism>
<gene>
    <name evidence="5" type="ORF">IPOD504_LOCUS2399</name>
</gene>
<keyword evidence="6" id="KW-1185">Reference proteome</keyword>
<protein>
    <recommendedName>
        <fullName evidence="4">FLYWCH-type domain-containing protein</fullName>
    </recommendedName>
</protein>